<dbReference type="Pfam" id="PF15887">
    <property type="entry name" value="Peptidase_Mx"/>
    <property type="match status" value="1"/>
</dbReference>
<name>A0A1A7RAK9_9GAMM</name>
<dbReference type="Pfam" id="PF10005">
    <property type="entry name" value="Zn_ribbon_DZR_6"/>
    <property type="match status" value="1"/>
</dbReference>
<proteinExistence type="predicted"/>
<evidence type="ECO:0000259" key="1">
    <source>
        <dbReference type="Pfam" id="PF10005"/>
    </source>
</evidence>
<dbReference type="STRING" id="1443941.A9J31_08680"/>
<comment type="caution">
    <text evidence="2">The sequence shown here is derived from an EMBL/GenBank/DDBJ whole genome shotgun (WGS) entry which is preliminary data.</text>
</comment>
<evidence type="ECO:0000313" key="3">
    <source>
        <dbReference type="Proteomes" id="UP000185753"/>
    </source>
</evidence>
<dbReference type="EMBL" id="LZDS01000028">
    <property type="protein sequence ID" value="OBX27747.1"/>
    <property type="molecule type" value="Genomic_DNA"/>
</dbReference>
<dbReference type="RefSeq" id="WP_067766624.1">
    <property type="nucleotide sequence ID" value="NZ_LZDS01000028.1"/>
</dbReference>
<dbReference type="Proteomes" id="UP000185753">
    <property type="component" value="Unassembled WGS sequence"/>
</dbReference>
<feature type="domain" description="Zinc-ribbon" evidence="1">
    <location>
        <begin position="4"/>
        <end position="103"/>
    </location>
</feature>
<accession>A0A1A7RAK9</accession>
<dbReference type="InterPro" id="IPR031321">
    <property type="entry name" value="UCP012641"/>
</dbReference>
<evidence type="ECO:0000313" key="2">
    <source>
        <dbReference type="EMBL" id="OBX27747.1"/>
    </source>
</evidence>
<dbReference type="InterPro" id="IPR011201">
    <property type="entry name" value="Zinc-ribbon_6_bact"/>
</dbReference>
<keyword evidence="3" id="KW-1185">Reference proteome</keyword>
<dbReference type="AlphaFoldDB" id="A0A1A7RAK9"/>
<protein>
    <recommendedName>
        <fullName evidence="1">Zinc-ribbon domain-containing protein</fullName>
    </recommendedName>
</protein>
<reference evidence="3" key="1">
    <citation type="submission" date="2016-06" db="EMBL/GenBank/DDBJ databases">
        <authorList>
            <person name="Radolfova-Krizova L."/>
            <person name="Nemec A."/>
        </authorList>
    </citation>
    <scope>NUCLEOTIDE SEQUENCE [LARGE SCALE GENOMIC DNA]</scope>
    <source>
        <strain evidence="3">ANC 4275</strain>
    </source>
</reference>
<dbReference type="Gene3D" id="3.40.390.70">
    <property type="match status" value="1"/>
</dbReference>
<organism evidence="2 3">
    <name type="scientific">Acinetobacter gandensis</name>
    <dbReference type="NCBI Taxonomy" id="1443941"/>
    <lineage>
        <taxon>Bacteria</taxon>
        <taxon>Pseudomonadati</taxon>
        <taxon>Pseudomonadota</taxon>
        <taxon>Gammaproteobacteria</taxon>
        <taxon>Moraxellales</taxon>
        <taxon>Moraxellaceae</taxon>
        <taxon>Acinetobacter</taxon>
    </lineage>
</organism>
<sequence>MKYFTCANCDHQIFFEHSECEHCHALLGYVSSLRNMLCFKPIESHLWQAISPQCSLALDVTPQLYKPCYNHTHFDACNWVLAADDPEDYCESCQLTHTIPQLDIEENLIYWRRIEKAKRRFLYLAQRMNMMPLPKRDAQDRFGLRYDFLMPIDGKPVMTGHTKGIITLNASEADVVYRETTRVKMGENYRTLLGHFRHESGHHYFDIMSQLHPELLDEFRAYFGDERQDYGMALKKHYEEGPPDHWQDSFISSYATTHPWEDWAETWSHYLHMMDTLETAYYAGLRVEGNGTTLNSMDFKECPIGGSDFEHILENWQTLTFNLNALNRSMGLEDAYPFKLSEKVKDKLRFIHRHVLEKAFASQTKPHKVLSNV</sequence>
<dbReference type="PIRSF" id="PIRSF012641">
    <property type="entry name" value="UCP012641"/>
    <property type="match status" value="1"/>
</dbReference>
<gene>
    <name evidence="2" type="ORF">A9J31_08680</name>
</gene>
<dbReference type="OrthoDB" id="256753at2"/>